<gene>
    <name evidence="2" type="ORF">COU11_03065</name>
</gene>
<evidence type="ECO:0000256" key="1">
    <source>
        <dbReference type="SAM" id="Phobius"/>
    </source>
</evidence>
<proteinExistence type="predicted"/>
<keyword evidence="1" id="KW-0812">Transmembrane</keyword>
<keyword evidence="1" id="KW-0472">Membrane</keyword>
<evidence type="ECO:0000313" key="3">
    <source>
        <dbReference type="Proteomes" id="UP000229526"/>
    </source>
</evidence>
<dbReference type="AlphaFoldDB" id="A0A2H0UKQ8"/>
<evidence type="ECO:0000313" key="2">
    <source>
        <dbReference type="EMBL" id="PIR86970.1"/>
    </source>
</evidence>
<organism evidence="2 3">
    <name type="scientific">Candidatus Harrisonbacteria bacterium CG10_big_fil_rev_8_21_14_0_10_49_15</name>
    <dbReference type="NCBI Taxonomy" id="1974587"/>
    <lineage>
        <taxon>Bacteria</taxon>
        <taxon>Candidatus Harrisoniibacteriota</taxon>
    </lineage>
</organism>
<comment type="caution">
    <text evidence="2">The sequence shown here is derived from an EMBL/GenBank/DDBJ whole genome shotgun (WGS) entry which is preliminary data.</text>
</comment>
<reference evidence="3" key="1">
    <citation type="submission" date="2017-09" db="EMBL/GenBank/DDBJ databases">
        <title>Depth-based differentiation of microbial function through sediment-hosted aquifers and enrichment of novel symbionts in the deep terrestrial subsurface.</title>
        <authorList>
            <person name="Probst A.J."/>
            <person name="Ladd B."/>
            <person name="Jarett J.K."/>
            <person name="Geller-Mcgrath D.E."/>
            <person name="Sieber C.M.K."/>
            <person name="Emerson J.B."/>
            <person name="Anantharaman K."/>
            <person name="Thomas B.C."/>
            <person name="Malmstrom R."/>
            <person name="Stieglmeier M."/>
            <person name="Klingl A."/>
            <person name="Woyke T."/>
            <person name="Ryan C.M."/>
            <person name="Banfield J.F."/>
        </authorList>
    </citation>
    <scope>NUCLEOTIDE SEQUENCE [LARGE SCALE GENOMIC DNA]</scope>
</reference>
<sequence>MDQEISAKFAEQDKKLDAIFKSTERTRKIFTWTLWITIIMIVLPLIGLVFIIPVFINTLSTSGLGF</sequence>
<keyword evidence="1" id="KW-1133">Transmembrane helix</keyword>
<dbReference type="Proteomes" id="UP000229526">
    <property type="component" value="Unassembled WGS sequence"/>
</dbReference>
<accession>A0A2H0UKQ8</accession>
<name>A0A2H0UKQ8_9BACT</name>
<protein>
    <submittedName>
        <fullName evidence="2">Uncharacterized protein</fullName>
    </submittedName>
</protein>
<feature type="transmembrane region" description="Helical" evidence="1">
    <location>
        <begin position="29"/>
        <end position="56"/>
    </location>
</feature>
<dbReference type="EMBL" id="PFBD01000022">
    <property type="protein sequence ID" value="PIR86970.1"/>
    <property type="molecule type" value="Genomic_DNA"/>
</dbReference>